<sequence>MSVALQIIQMIFYIVGILFMLSFMFIGIWSFIIFLKIYKNQRVNNYLLDKINKSISSLNLNNNESVVDSLDFDFDDSFLDNNNLDSTNNVIKMDNA</sequence>
<evidence type="ECO:0000313" key="3">
    <source>
        <dbReference type="Proteomes" id="UP000596929"/>
    </source>
</evidence>
<evidence type="ECO:0000313" key="2">
    <source>
        <dbReference type="EMBL" id="MBC5630815.1"/>
    </source>
</evidence>
<keyword evidence="1" id="KW-0812">Transmembrane</keyword>
<protein>
    <submittedName>
        <fullName evidence="2">Uncharacterized protein</fullName>
    </submittedName>
</protein>
<dbReference type="RefSeq" id="WP_042281140.1">
    <property type="nucleotide sequence ID" value="NZ_JACOOO010000044.1"/>
</dbReference>
<name>A0ABR7DI91_9CLOT</name>
<proteinExistence type="predicted"/>
<dbReference type="Proteomes" id="UP000596929">
    <property type="component" value="Unassembled WGS sequence"/>
</dbReference>
<reference evidence="2 3" key="1">
    <citation type="submission" date="2020-08" db="EMBL/GenBank/DDBJ databases">
        <title>Genome public.</title>
        <authorList>
            <person name="Liu C."/>
            <person name="Sun Q."/>
        </authorList>
    </citation>
    <scope>NUCLEOTIDE SEQUENCE [LARGE SCALE GENOMIC DNA]</scope>
    <source>
        <strain evidence="2 3">NSJ-6</strain>
    </source>
</reference>
<keyword evidence="3" id="KW-1185">Reference proteome</keyword>
<dbReference type="EMBL" id="JACOOO010000044">
    <property type="protein sequence ID" value="MBC5630815.1"/>
    <property type="molecule type" value="Genomic_DNA"/>
</dbReference>
<accession>A0ABR7DI91</accession>
<comment type="caution">
    <text evidence="2">The sequence shown here is derived from an EMBL/GenBank/DDBJ whole genome shotgun (WGS) entry which is preliminary data.</text>
</comment>
<keyword evidence="1" id="KW-0472">Membrane</keyword>
<feature type="transmembrane region" description="Helical" evidence="1">
    <location>
        <begin position="12"/>
        <end position="35"/>
    </location>
</feature>
<organism evidence="2 3">
    <name type="scientific">Clostridium hominis</name>
    <dbReference type="NCBI Taxonomy" id="2763036"/>
    <lineage>
        <taxon>Bacteria</taxon>
        <taxon>Bacillati</taxon>
        <taxon>Bacillota</taxon>
        <taxon>Clostridia</taxon>
        <taxon>Eubacteriales</taxon>
        <taxon>Clostridiaceae</taxon>
        <taxon>Clostridium</taxon>
    </lineage>
</organism>
<keyword evidence="1" id="KW-1133">Transmembrane helix</keyword>
<evidence type="ECO:0000256" key="1">
    <source>
        <dbReference type="SAM" id="Phobius"/>
    </source>
</evidence>
<gene>
    <name evidence="2" type="ORF">H8S20_18330</name>
</gene>